<keyword evidence="5 8" id="KW-0812">Transmembrane</keyword>
<protein>
    <recommendedName>
        <fullName evidence="8">CASP-like protein</fullName>
    </recommendedName>
</protein>
<keyword evidence="7 8" id="KW-0472">Membrane</keyword>
<evidence type="ECO:0000256" key="6">
    <source>
        <dbReference type="ARBA" id="ARBA00022989"/>
    </source>
</evidence>
<dbReference type="PANTHER" id="PTHR36488:SF8">
    <property type="entry name" value="CASP-LIKE PROTEIN 1U1"/>
    <property type="match status" value="1"/>
</dbReference>
<evidence type="ECO:0000259" key="9">
    <source>
        <dbReference type="Pfam" id="PF04535"/>
    </source>
</evidence>
<evidence type="ECO:0000313" key="11">
    <source>
        <dbReference type="Proteomes" id="UP000827721"/>
    </source>
</evidence>
<comment type="subunit">
    <text evidence="3 8">Homodimer and heterodimers.</text>
</comment>
<evidence type="ECO:0000256" key="7">
    <source>
        <dbReference type="ARBA" id="ARBA00023136"/>
    </source>
</evidence>
<keyword evidence="11" id="KW-1185">Reference proteome</keyword>
<evidence type="ECO:0000256" key="1">
    <source>
        <dbReference type="ARBA" id="ARBA00004651"/>
    </source>
</evidence>
<accession>A0ABQ8INX2</accession>
<evidence type="ECO:0000256" key="3">
    <source>
        <dbReference type="ARBA" id="ARBA00011489"/>
    </source>
</evidence>
<dbReference type="NCBIfam" id="TIGR01569">
    <property type="entry name" value="A_tha_TIGR01569"/>
    <property type="match status" value="1"/>
</dbReference>
<comment type="caution">
    <text evidence="10">The sequence shown here is derived from an EMBL/GenBank/DDBJ whole genome shotgun (WGS) entry which is preliminary data.</text>
</comment>
<comment type="subcellular location">
    <subcellularLocation>
        <location evidence="1 8">Cell membrane</location>
        <topology evidence="1 8">Multi-pass membrane protein</topology>
    </subcellularLocation>
</comment>
<evidence type="ECO:0000313" key="10">
    <source>
        <dbReference type="EMBL" id="KAH7578413.1"/>
    </source>
</evidence>
<keyword evidence="4 8" id="KW-1003">Cell membrane</keyword>
<dbReference type="PANTHER" id="PTHR36488">
    <property type="entry name" value="CASP-LIKE PROTEIN 1U1"/>
    <property type="match status" value="1"/>
</dbReference>
<feature type="transmembrane region" description="Helical" evidence="8">
    <location>
        <begin position="41"/>
        <end position="60"/>
    </location>
</feature>
<dbReference type="InterPro" id="IPR006459">
    <property type="entry name" value="CASP/CASPL"/>
</dbReference>
<dbReference type="Pfam" id="PF04535">
    <property type="entry name" value="CASP_dom"/>
    <property type="match status" value="1"/>
</dbReference>
<comment type="similarity">
    <text evidence="2 8">Belongs to the Casparian strip membrane proteins (CASP) family.</text>
</comment>
<feature type="transmembrane region" description="Helical" evidence="8">
    <location>
        <begin position="176"/>
        <end position="201"/>
    </location>
</feature>
<sequence length="208" mass="22443">MESQQYKQQQQQSNMEGVTASGSTSVKVVESSKRVMRCSDIILRILVLFITFVAAVLVGVDKETKLISVSVIESLPPLHVTVTAKWQYLSALVYFLVSNTIACSYAAASLAYSIIAAGKLKNDTALALTILDLIIMGLLSSATGAAMAVGVLGHEGNSHLQWNKVCNLFGGFCRQFAVALVLSLLGSFVFLLLVVVAILNLHKHKRSR</sequence>
<keyword evidence="6 8" id="KW-1133">Transmembrane helix</keyword>
<evidence type="ECO:0000256" key="5">
    <source>
        <dbReference type="ARBA" id="ARBA00022692"/>
    </source>
</evidence>
<name>A0ABQ8INX2_9ROSI</name>
<feature type="transmembrane region" description="Helical" evidence="8">
    <location>
        <begin position="126"/>
        <end position="152"/>
    </location>
</feature>
<gene>
    <name evidence="10" type="ORF">JRO89_XS01G0378500</name>
</gene>
<evidence type="ECO:0000256" key="2">
    <source>
        <dbReference type="ARBA" id="ARBA00007651"/>
    </source>
</evidence>
<evidence type="ECO:0000256" key="8">
    <source>
        <dbReference type="RuleBase" id="RU361233"/>
    </source>
</evidence>
<dbReference type="InterPro" id="IPR006702">
    <property type="entry name" value="CASP_dom"/>
</dbReference>
<feature type="domain" description="Casparian strip membrane protein" evidence="9">
    <location>
        <begin position="34"/>
        <end position="188"/>
    </location>
</feature>
<evidence type="ECO:0000256" key="4">
    <source>
        <dbReference type="ARBA" id="ARBA00022475"/>
    </source>
</evidence>
<dbReference type="EMBL" id="JAFEMO010000001">
    <property type="protein sequence ID" value="KAH7578413.1"/>
    <property type="molecule type" value="Genomic_DNA"/>
</dbReference>
<feature type="transmembrane region" description="Helical" evidence="8">
    <location>
        <begin position="91"/>
        <end position="114"/>
    </location>
</feature>
<proteinExistence type="inferred from homology"/>
<dbReference type="InterPro" id="IPR044173">
    <property type="entry name" value="CASPL"/>
</dbReference>
<organism evidence="10 11">
    <name type="scientific">Xanthoceras sorbifolium</name>
    <dbReference type="NCBI Taxonomy" id="99658"/>
    <lineage>
        <taxon>Eukaryota</taxon>
        <taxon>Viridiplantae</taxon>
        <taxon>Streptophyta</taxon>
        <taxon>Embryophyta</taxon>
        <taxon>Tracheophyta</taxon>
        <taxon>Spermatophyta</taxon>
        <taxon>Magnoliopsida</taxon>
        <taxon>eudicotyledons</taxon>
        <taxon>Gunneridae</taxon>
        <taxon>Pentapetalae</taxon>
        <taxon>rosids</taxon>
        <taxon>malvids</taxon>
        <taxon>Sapindales</taxon>
        <taxon>Sapindaceae</taxon>
        <taxon>Xanthoceroideae</taxon>
        <taxon>Xanthoceras</taxon>
    </lineage>
</organism>
<dbReference type="Proteomes" id="UP000827721">
    <property type="component" value="Unassembled WGS sequence"/>
</dbReference>
<reference evidence="10 11" key="1">
    <citation type="submission" date="2021-02" db="EMBL/GenBank/DDBJ databases">
        <title>Plant Genome Project.</title>
        <authorList>
            <person name="Zhang R.-G."/>
        </authorList>
    </citation>
    <scope>NUCLEOTIDE SEQUENCE [LARGE SCALE GENOMIC DNA]</scope>
    <source>
        <tissue evidence="10">Leaves</tissue>
    </source>
</reference>